<dbReference type="InterPro" id="IPR056298">
    <property type="entry name" value="AlkZ-rel"/>
</dbReference>
<dbReference type="Pfam" id="PF24741">
    <property type="entry name" value="AlkZ-rel"/>
    <property type="match status" value="1"/>
</dbReference>
<organism evidence="1">
    <name type="scientific">uncultured Eubacteriales bacterium</name>
    <dbReference type="NCBI Taxonomy" id="172733"/>
    <lineage>
        <taxon>Bacteria</taxon>
        <taxon>Bacillati</taxon>
        <taxon>Bacillota</taxon>
        <taxon>Clostridia</taxon>
        <taxon>Eubacteriales</taxon>
        <taxon>environmental samples</taxon>
    </lineage>
</organism>
<evidence type="ECO:0000313" key="1">
    <source>
        <dbReference type="EMBL" id="SBW03155.1"/>
    </source>
</evidence>
<accession>A0A212JV55</accession>
<reference evidence="1" key="1">
    <citation type="submission" date="2016-04" db="EMBL/GenBank/DDBJ databases">
        <authorList>
            <person name="Evans L.H."/>
            <person name="Alamgir A."/>
            <person name="Owens N."/>
            <person name="Weber N.D."/>
            <person name="Virtaneva K."/>
            <person name="Barbian K."/>
            <person name="Babar A."/>
            <person name="Rosenke K."/>
        </authorList>
    </citation>
    <scope>NUCLEOTIDE SEQUENCE</scope>
    <source>
        <strain evidence="1">86</strain>
    </source>
</reference>
<gene>
    <name evidence="1" type="ORF">KL86CLO1_11743</name>
</gene>
<proteinExistence type="predicted"/>
<dbReference type="EMBL" id="FLUN01000001">
    <property type="protein sequence ID" value="SBW03155.1"/>
    <property type="molecule type" value="Genomic_DNA"/>
</dbReference>
<sequence length="191" mass="21797">MSSKGMGQYLADFGILACNENPWLPSLDMLGFTWADAVALIDRQEVFVSKAWRRRTVYLSPEVYFLLKECREHRPMTTDAIALYDILLSAPMESADLKRLVPLQKRAFDKTLEFLMEECYVTALRNGTWKTSNWSSYVYGAAETWEALAHRPAPNADSWAALTAILGRTMPEREVAKLLGVHRMTQSQERT</sequence>
<name>A0A212JV55_9FIRM</name>
<protein>
    <submittedName>
        <fullName evidence="1">Uncharacterized protein</fullName>
    </submittedName>
</protein>
<dbReference type="AlphaFoldDB" id="A0A212JV55"/>